<sequence>MRDSQLPSCPAQEADSMIPLKEVRRCRCSQQPERKGSLNIHPGVRMEEQWMQTGLFVSSKLPPGTFSICFPAYQCRGFSHKLPLTVGCSPARAFGHSRLLNAAWQHGGNLTDTCRLEASWPLGAAASASALVTLAPRCILVKSNSEHLEQV</sequence>
<keyword evidence="2" id="KW-1185">Reference proteome</keyword>
<dbReference type="Proteomes" id="UP001476798">
    <property type="component" value="Unassembled WGS sequence"/>
</dbReference>
<evidence type="ECO:0000313" key="2">
    <source>
        <dbReference type="Proteomes" id="UP001476798"/>
    </source>
</evidence>
<evidence type="ECO:0000313" key="1">
    <source>
        <dbReference type="EMBL" id="MEQ2180507.1"/>
    </source>
</evidence>
<protein>
    <submittedName>
        <fullName evidence="1">Uncharacterized protein</fullName>
    </submittedName>
</protein>
<dbReference type="EMBL" id="JAHRIO010070027">
    <property type="protein sequence ID" value="MEQ2180507.1"/>
    <property type="molecule type" value="Genomic_DNA"/>
</dbReference>
<comment type="caution">
    <text evidence="1">The sequence shown here is derived from an EMBL/GenBank/DDBJ whole genome shotgun (WGS) entry which is preliminary data.</text>
</comment>
<accession>A0ABV0PAS5</accession>
<gene>
    <name evidence="1" type="ORF">GOODEAATRI_001875</name>
</gene>
<name>A0ABV0PAS5_9TELE</name>
<organism evidence="1 2">
    <name type="scientific">Goodea atripinnis</name>
    <dbReference type="NCBI Taxonomy" id="208336"/>
    <lineage>
        <taxon>Eukaryota</taxon>
        <taxon>Metazoa</taxon>
        <taxon>Chordata</taxon>
        <taxon>Craniata</taxon>
        <taxon>Vertebrata</taxon>
        <taxon>Euteleostomi</taxon>
        <taxon>Actinopterygii</taxon>
        <taxon>Neopterygii</taxon>
        <taxon>Teleostei</taxon>
        <taxon>Neoteleostei</taxon>
        <taxon>Acanthomorphata</taxon>
        <taxon>Ovalentaria</taxon>
        <taxon>Atherinomorphae</taxon>
        <taxon>Cyprinodontiformes</taxon>
        <taxon>Goodeidae</taxon>
        <taxon>Goodea</taxon>
    </lineage>
</organism>
<proteinExistence type="predicted"/>
<reference evidence="1 2" key="1">
    <citation type="submission" date="2021-06" db="EMBL/GenBank/DDBJ databases">
        <authorList>
            <person name="Palmer J.M."/>
        </authorList>
    </citation>
    <scope>NUCLEOTIDE SEQUENCE [LARGE SCALE GENOMIC DNA]</scope>
    <source>
        <strain evidence="1 2">GA_2019</strain>
        <tissue evidence="1">Muscle</tissue>
    </source>
</reference>